<reference evidence="1" key="1">
    <citation type="submission" date="2023-08" db="EMBL/GenBank/DDBJ databases">
        <title>A de novo genome assembly of Solanum verrucosum Schlechtendal, a Mexican diploid species geographically isolated from the other diploid A-genome species in potato relatives.</title>
        <authorList>
            <person name="Hosaka K."/>
        </authorList>
    </citation>
    <scope>NUCLEOTIDE SEQUENCE</scope>
    <source>
        <tissue evidence="1">Young leaves</tissue>
    </source>
</reference>
<keyword evidence="2" id="KW-1185">Reference proteome</keyword>
<dbReference type="EMBL" id="CP133619">
    <property type="protein sequence ID" value="WMV40518.1"/>
    <property type="molecule type" value="Genomic_DNA"/>
</dbReference>
<organism evidence="1 2">
    <name type="scientific">Solanum verrucosum</name>
    <dbReference type="NCBI Taxonomy" id="315347"/>
    <lineage>
        <taxon>Eukaryota</taxon>
        <taxon>Viridiplantae</taxon>
        <taxon>Streptophyta</taxon>
        <taxon>Embryophyta</taxon>
        <taxon>Tracheophyta</taxon>
        <taxon>Spermatophyta</taxon>
        <taxon>Magnoliopsida</taxon>
        <taxon>eudicotyledons</taxon>
        <taxon>Gunneridae</taxon>
        <taxon>Pentapetalae</taxon>
        <taxon>asterids</taxon>
        <taxon>lamiids</taxon>
        <taxon>Solanales</taxon>
        <taxon>Solanaceae</taxon>
        <taxon>Solanoideae</taxon>
        <taxon>Solaneae</taxon>
        <taxon>Solanum</taxon>
    </lineage>
</organism>
<sequence length="89" mass="10199">MTKLSESDPPIDVDEWGRAELGINNYSRIENEWDEKSFSELRHAKTTSDSDPSIDEDEWIRAKLTGNNIDKVRNQGAIEPESMEEDGKM</sequence>
<protein>
    <submittedName>
        <fullName evidence="1">Uncharacterized protein</fullName>
    </submittedName>
</protein>
<evidence type="ECO:0000313" key="1">
    <source>
        <dbReference type="EMBL" id="WMV40518.1"/>
    </source>
</evidence>
<evidence type="ECO:0000313" key="2">
    <source>
        <dbReference type="Proteomes" id="UP001234989"/>
    </source>
</evidence>
<dbReference type="AlphaFoldDB" id="A0AAF0ZJQ9"/>
<proteinExistence type="predicted"/>
<name>A0AAF0ZJQ9_SOLVR</name>
<gene>
    <name evidence="1" type="ORF">MTR67_033903</name>
</gene>
<accession>A0AAF0ZJQ9</accession>
<dbReference type="Proteomes" id="UP001234989">
    <property type="component" value="Chromosome 8"/>
</dbReference>